<keyword evidence="4" id="KW-0812">Transmembrane</keyword>
<evidence type="ECO:0000256" key="1">
    <source>
        <dbReference type="ARBA" id="ARBA00004442"/>
    </source>
</evidence>
<protein>
    <submittedName>
        <fullName evidence="7">Outer membrane efflux protein</fullName>
    </submittedName>
</protein>
<dbReference type="GO" id="GO:1990281">
    <property type="term" value="C:efflux pump complex"/>
    <property type="evidence" value="ECO:0007669"/>
    <property type="project" value="TreeGrafter"/>
</dbReference>
<gene>
    <name evidence="7" type="ORF">EVA_13953</name>
</gene>
<sequence>MLGLKPMNGLRLVNGLSLGLVNGLRLGLMNGLRLGLMNGLRLRLVNGLSLWLMNGLRLGLMFGLLLQGSQAAQGQPPTWTLDHCVKYALQHNVDVRLETRTLESYRIEHTQSIGAFLPSVQASIGAQYNFGRAVDPETNTYTNVNTFYNSYNLQTSLPVFDGFSRYNDLKAARARVLMGKQGLRARKDEVAQQVMRDYLDVLYYEGAVRLATEKLRESRQLLKQTQVMYEVGTKSATDVAQVQATLAADVYEVTHQQNLLTHAWMALKQTMNFPIGDSLRLDTLWRSSSDEATDWVCSV</sequence>
<accession>J9CD96</accession>
<dbReference type="Pfam" id="PF02321">
    <property type="entry name" value="OEP"/>
    <property type="match status" value="1"/>
</dbReference>
<dbReference type="SUPFAM" id="SSF56954">
    <property type="entry name" value="Outer membrane efflux proteins (OEP)"/>
    <property type="match status" value="1"/>
</dbReference>
<dbReference type="PANTHER" id="PTHR30026:SF20">
    <property type="entry name" value="OUTER MEMBRANE PROTEIN TOLC"/>
    <property type="match status" value="1"/>
</dbReference>
<name>J9CD96_9ZZZZ</name>
<keyword evidence="6" id="KW-0998">Cell outer membrane</keyword>
<dbReference type="GO" id="GO:0015288">
    <property type="term" value="F:porin activity"/>
    <property type="evidence" value="ECO:0007669"/>
    <property type="project" value="TreeGrafter"/>
</dbReference>
<evidence type="ECO:0000256" key="6">
    <source>
        <dbReference type="ARBA" id="ARBA00023237"/>
    </source>
</evidence>
<dbReference type="PANTHER" id="PTHR30026">
    <property type="entry name" value="OUTER MEMBRANE PROTEIN TOLC"/>
    <property type="match status" value="1"/>
</dbReference>
<dbReference type="EMBL" id="AMCI01004516">
    <property type="protein sequence ID" value="EJW97945.1"/>
    <property type="molecule type" value="Genomic_DNA"/>
</dbReference>
<keyword evidence="3" id="KW-1134">Transmembrane beta strand</keyword>
<reference evidence="7" key="1">
    <citation type="journal article" date="2012" name="PLoS ONE">
        <title>Gene sets for utilization of primary and secondary nutrition supplies in the distal gut of endangered iberian lynx.</title>
        <authorList>
            <person name="Alcaide M."/>
            <person name="Messina E."/>
            <person name="Richter M."/>
            <person name="Bargiela R."/>
            <person name="Peplies J."/>
            <person name="Huws S.A."/>
            <person name="Newbold C.J."/>
            <person name="Golyshin P.N."/>
            <person name="Simon M.A."/>
            <person name="Lopez G."/>
            <person name="Yakimov M.M."/>
            <person name="Ferrer M."/>
        </authorList>
    </citation>
    <scope>NUCLEOTIDE SEQUENCE</scope>
</reference>
<proteinExistence type="predicted"/>
<comment type="caution">
    <text evidence="7">The sequence shown here is derived from an EMBL/GenBank/DDBJ whole genome shotgun (WGS) entry which is preliminary data.</text>
</comment>
<evidence type="ECO:0000256" key="5">
    <source>
        <dbReference type="ARBA" id="ARBA00023136"/>
    </source>
</evidence>
<keyword evidence="2" id="KW-0813">Transport</keyword>
<keyword evidence="5" id="KW-0472">Membrane</keyword>
<comment type="subcellular location">
    <subcellularLocation>
        <location evidence="1">Cell outer membrane</location>
    </subcellularLocation>
</comment>
<dbReference type="InterPro" id="IPR003423">
    <property type="entry name" value="OMP_efflux"/>
</dbReference>
<dbReference type="GO" id="GO:0009279">
    <property type="term" value="C:cell outer membrane"/>
    <property type="evidence" value="ECO:0007669"/>
    <property type="project" value="UniProtKB-SubCell"/>
</dbReference>
<evidence type="ECO:0000256" key="3">
    <source>
        <dbReference type="ARBA" id="ARBA00022452"/>
    </source>
</evidence>
<dbReference type="InterPro" id="IPR051906">
    <property type="entry name" value="TolC-like"/>
</dbReference>
<evidence type="ECO:0000256" key="4">
    <source>
        <dbReference type="ARBA" id="ARBA00022692"/>
    </source>
</evidence>
<dbReference type="Gene3D" id="1.20.1600.10">
    <property type="entry name" value="Outer membrane efflux proteins (OEP)"/>
    <property type="match status" value="1"/>
</dbReference>
<organism evidence="7">
    <name type="scientific">gut metagenome</name>
    <dbReference type="NCBI Taxonomy" id="749906"/>
    <lineage>
        <taxon>unclassified sequences</taxon>
        <taxon>metagenomes</taxon>
        <taxon>organismal metagenomes</taxon>
    </lineage>
</organism>
<dbReference type="AlphaFoldDB" id="J9CD96"/>
<evidence type="ECO:0000256" key="2">
    <source>
        <dbReference type="ARBA" id="ARBA00022448"/>
    </source>
</evidence>
<dbReference type="GO" id="GO:0015562">
    <property type="term" value="F:efflux transmembrane transporter activity"/>
    <property type="evidence" value="ECO:0007669"/>
    <property type="project" value="InterPro"/>
</dbReference>
<evidence type="ECO:0000313" key="7">
    <source>
        <dbReference type="EMBL" id="EJW97945.1"/>
    </source>
</evidence>